<dbReference type="EMBL" id="VDMB01000012">
    <property type="protein sequence ID" value="TYT74369.1"/>
    <property type="molecule type" value="Genomic_DNA"/>
</dbReference>
<feature type="transmembrane region" description="Helical" evidence="1">
    <location>
        <begin position="12"/>
        <end position="31"/>
    </location>
</feature>
<dbReference type="RefSeq" id="WP_139448998.1">
    <property type="nucleotide sequence ID" value="NZ_VDMB01000012.1"/>
</dbReference>
<keyword evidence="3" id="KW-1185">Reference proteome</keyword>
<keyword evidence="1" id="KW-1133">Transmembrane helix</keyword>
<evidence type="ECO:0000313" key="3">
    <source>
        <dbReference type="Proteomes" id="UP000321899"/>
    </source>
</evidence>
<comment type="caution">
    <text evidence="2">The sequence shown here is derived from an EMBL/GenBank/DDBJ whole genome shotgun (WGS) entry which is preliminary data.</text>
</comment>
<reference evidence="2 3" key="1">
    <citation type="submission" date="2019-06" db="EMBL/GenBank/DDBJ databases">
        <title>Desulfobotulus mexicanus sp. nov., a novel sulfate-reducing bacterium isolated from the sediment of an alkaline crater lake in Mexico.</title>
        <authorList>
            <person name="Hirschler-Rea A."/>
        </authorList>
    </citation>
    <scope>NUCLEOTIDE SEQUENCE [LARGE SCALE GENOMIC DNA]</scope>
    <source>
        <strain evidence="2 3">PAR22N</strain>
    </source>
</reference>
<dbReference type="Proteomes" id="UP000321899">
    <property type="component" value="Unassembled WGS sequence"/>
</dbReference>
<dbReference type="AlphaFoldDB" id="A0A5S5MFB1"/>
<keyword evidence="1" id="KW-0812">Transmembrane</keyword>
<accession>A0A5S5MFB1</accession>
<sequence>MKFSTIFADSTSHLLKWALYLFLSGCAIVVFDSYFDFNSLGSAGRVVKEVAGNIGLSLLVATFVILVVDVALRKQTISDIEELLLQHRRALGVRDFSLQRKSFDQQITDDVRAAPKSSRIDLIGITQKSFFTDAPGNHVLAEKVMGGCDVRVLVLHPKSPILPCYQNLSKDFGSPDLSLSLQAAAQGSIKQTYKGISAVAKQARGTFEVRMFNEAYSTLFYYGGYQLSVMGTYLSHKRGTLSPAFVVEDSRLQQALEQHFNCLWELSTNNVLFKVNKAEILDNSSQHFGNSNLSS</sequence>
<dbReference type="OrthoDB" id="4319500at2"/>
<gene>
    <name evidence="2" type="ORF">FIM25_10430</name>
</gene>
<organism evidence="2 3">
    <name type="scientific">Desulfobotulus mexicanus</name>
    <dbReference type="NCBI Taxonomy" id="2586642"/>
    <lineage>
        <taxon>Bacteria</taxon>
        <taxon>Pseudomonadati</taxon>
        <taxon>Thermodesulfobacteriota</taxon>
        <taxon>Desulfobacteria</taxon>
        <taxon>Desulfobacterales</taxon>
        <taxon>Desulfobacteraceae</taxon>
        <taxon>Desulfobotulus</taxon>
    </lineage>
</organism>
<protein>
    <submittedName>
        <fullName evidence="2">Uncharacterized protein</fullName>
    </submittedName>
</protein>
<evidence type="ECO:0000313" key="2">
    <source>
        <dbReference type="EMBL" id="TYT74369.1"/>
    </source>
</evidence>
<feature type="transmembrane region" description="Helical" evidence="1">
    <location>
        <begin position="51"/>
        <end position="72"/>
    </location>
</feature>
<name>A0A5S5MFB1_9BACT</name>
<keyword evidence="1" id="KW-0472">Membrane</keyword>
<proteinExistence type="predicted"/>
<evidence type="ECO:0000256" key="1">
    <source>
        <dbReference type="SAM" id="Phobius"/>
    </source>
</evidence>